<reference evidence="4" key="1">
    <citation type="submission" date="2020-08" db="EMBL/GenBank/DDBJ databases">
        <title>Multicomponent nature underlies the extraordinary mechanical properties of spider dragline silk.</title>
        <authorList>
            <person name="Kono N."/>
            <person name="Nakamura H."/>
            <person name="Mori M."/>
            <person name="Yoshida Y."/>
            <person name="Ohtoshi R."/>
            <person name="Malay A.D."/>
            <person name="Moran D.A.P."/>
            <person name="Tomita M."/>
            <person name="Numata K."/>
            <person name="Arakawa K."/>
        </authorList>
    </citation>
    <scope>NUCLEOTIDE SEQUENCE</scope>
</reference>
<evidence type="ECO:0000256" key="1">
    <source>
        <dbReference type="ARBA" id="ARBA00022737"/>
    </source>
</evidence>
<dbReference type="SUPFAM" id="SSF63748">
    <property type="entry name" value="Tudor/PWWP/MBT"/>
    <property type="match status" value="4"/>
</dbReference>
<feature type="compositionally biased region" description="Basic residues" evidence="3">
    <location>
        <begin position="504"/>
        <end position="519"/>
    </location>
</feature>
<dbReference type="OrthoDB" id="5800688at2759"/>
<dbReference type="AlphaFoldDB" id="A0A8X6P907"/>
<dbReference type="GO" id="GO:0042393">
    <property type="term" value="F:histone binding"/>
    <property type="evidence" value="ECO:0007669"/>
    <property type="project" value="TreeGrafter"/>
</dbReference>
<keyword evidence="5" id="KW-1185">Reference proteome</keyword>
<dbReference type="PANTHER" id="PTHR12247">
    <property type="entry name" value="POLYCOMB GROUP PROTEIN"/>
    <property type="match status" value="1"/>
</dbReference>
<feature type="region of interest" description="Disordered" evidence="3">
    <location>
        <begin position="496"/>
        <end position="545"/>
    </location>
</feature>
<accession>A0A8X6P907</accession>
<dbReference type="Gene3D" id="2.30.30.140">
    <property type="match status" value="4"/>
</dbReference>
<dbReference type="CDD" id="cd20100">
    <property type="entry name" value="MBT_dSfmbt-like_rpt4"/>
    <property type="match status" value="1"/>
</dbReference>
<feature type="compositionally biased region" description="Basic and acidic residues" evidence="3">
    <location>
        <begin position="532"/>
        <end position="545"/>
    </location>
</feature>
<dbReference type="GO" id="GO:0045892">
    <property type="term" value="P:negative regulation of DNA-templated transcription"/>
    <property type="evidence" value="ECO:0007669"/>
    <property type="project" value="TreeGrafter"/>
</dbReference>
<gene>
    <name evidence="4" type="primary">mbtd1</name>
    <name evidence="4" type="ORF">NPIL_127421</name>
</gene>
<dbReference type="GO" id="GO:0005634">
    <property type="term" value="C:nucleus"/>
    <property type="evidence" value="ECO:0007669"/>
    <property type="project" value="InterPro"/>
</dbReference>
<dbReference type="CDD" id="cd20097">
    <property type="entry name" value="MBT_dSfmbt-like_rpt1"/>
    <property type="match status" value="1"/>
</dbReference>
<dbReference type="GO" id="GO:0003682">
    <property type="term" value="F:chromatin binding"/>
    <property type="evidence" value="ECO:0007669"/>
    <property type="project" value="TreeGrafter"/>
</dbReference>
<feature type="repeat" description="MBT" evidence="2">
    <location>
        <begin position="288"/>
        <end position="392"/>
    </location>
</feature>
<dbReference type="Pfam" id="PF02820">
    <property type="entry name" value="MBT"/>
    <property type="match status" value="4"/>
</dbReference>
<keyword evidence="1" id="KW-0677">Repeat</keyword>
<dbReference type="InterPro" id="IPR050548">
    <property type="entry name" value="PcG_chromatin_remod_factors"/>
</dbReference>
<feature type="repeat" description="MBT" evidence="2">
    <location>
        <begin position="59"/>
        <end position="173"/>
    </location>
</feature>
<feature type="repeat" description="MBT" evidence="2">
    <location>
        <begin position="181"/>
        <end position="282"/>
    </location>
</feature>
<organism evidence="4 5">
    <name type="scientific">Nephila pilipes</name>
    <name type="common">Giant wood spider</name>
    <name type="synonym">Nephila maculata</name>
    <dbReference type="NCBI Taxonomy" id="299642"/>
    <lineage>
        <taxon>Eukaryota</taxon>
        <taxon>Metazoa</taxon>
        <taxon>Ecdysozoa</taxon>
        <taxon>Arthropoda</taxon>
        <taxon>Chelicerata</taxon>
        <taxon>Arachnida</taxon>
        <taxon>Araneae</taxon>
        <taxon>Araneomorphae</taxon>
        <taxon>Entelegynae</taxon>
        <taxon>Araneoidea</taxon>
        <taxon>Nephilidae</taxon>
        <taxon>Nephila</taxon>
    </lineage>
</organism>
<evidence type="ECO:0000256" key="2">
    <source>
        <dbReference type="PROSITE-ProRule" id="PRU00459"/>
    </source>
</evidence>
<dbReference type="EMBL" id="BMAW01066541">
    <property type="protein sequence ID" value="GFT55407.1"/>
    <property type="molecule type" value="Genomic_DNA"/>
</dbReference>
<dbReference type="Proteomes" id="UP000887013">
    <property type="component" value="Unassembled WGS sequence"/>
</dbReference>
<sequence length="665" mass="76000">MNESATKRSHLIRKKKRLLCENQLTDNVSSEIETAGISLSSTNPEDIIGDFSKSISGSFNWRPYLRKPGFTAAPVSCFQHVALSNCWDSIVYDVRVEVKSPDCKTCCTTTPCCYWLATVIKVCGYWGLLRYDGFDKFSPHYFNVPDKWVNLCTEPHIHPVGWCAENGKPLVPPKSVEPKIICWRDFLKDTLPNGRTLPPDFTFRIEEHSHNSIKKGMRLEVVDKNLISVVRSAVVTEVVGGRLHIKYSENDDEDEGFWCHERSPLIHPVGWAQIIGHALKAKPEYARQSLKKTLYRTFEPDDATWDMFLPVYNPVGNLKFKKKMKLEAIDPLNLSTICVATVTEVLRNNYLMIGIDGMMAANGSDCFCYHASSPCIFPVGFCESHDIYLTPPRGYKGEFKWSEYLKKTKSEAAPVDLFRRDIPDHGFKEGMFLEAVDLMEPRLICVAYVTKVVGRLLRVHFDGWEDDYDQWCDYESPDLFPIGWCDVLGYRLEPPRVDGSEEKKKKKTIVKKRKKKLWSKKPTSSDDSPVATDEKTKSNDFEDSKDSLHCNSVITVNDSSSNSFQEKKKYQTKKASVNVLERKARTNKNTLITQKPLRSKMLSDESRILEQADEKPMLRVTRKRKPPKSDKIILIDDSSSSSMDVSNDVVNEWTEDKNLQMNTDS</sequence>
<feature type="repeat" description="MBT" evidence="2">
    <location>
        <begin position="399"/>
        <end position="495"/>
    </location>
</feature>
<evidence type="ECO:0000256" key="3">
    <source>
        <dbReference type="SAM" id="MobiDB-lite"/>
    </source>
</evidence>
<name>A0A8X6P907_NEPPI</name>
<dbReference type="InterPro" id="IPR004092">
    <property type="entry name" value="Mbt"/>
</dbReference>
<dbReference type="SMART" id="SM00561">
    <property type="entry name" value="MBT"/>
    <property type="match status" value="4"/>
</dbReference>
<feature type="compositionally biased region" description="Low complexity" evidence="3">
    <location>
        <begin position="635"/>
        <end position="646"/>
    </location>
</feature>
<evidence type="ECO:0000313" key="5">
    <source>
        <dbReference type="Proteomes" id="UP000887013"/>
    </source>
</evidence>
<protein>
    <submittedName>
        <fullName evidence="4">MBT domain-containing protein 1</fullName>
    </submittedName>
</protein>
<evidence type="ECO:0000313" key="4">
    <source>
        <dbReference type="EMBL" id="GFT55407.1"/>
    </source>
</evidence>
<comment type="caution">
    <text evidence="4">The sequence shown here is derived from an EMBL/GenBank/DDBJ whole genome shotgun (WGS) entry which is preliminary data.</text>
</comment>
<proteinExistence type="predicted"/>
<dbReference type="PROSITE" id="PS51079">
    <property type="entry name" value="MBT"/>
    <property type="match status" value="4"/>
</dbReference>
<dbReference type="PANTHER" id="PTHR12247:SF104">
    <property type="entry name" value="POLYCOMB PROTEIN SFMBT"/>
    <property type="match status" value="1"/>
</dbReference>
<feature type="region of interest" description="Disordered" evidence="3">
    <location>
        <begin position="613"/>
        <end position="646"/>
    </location>
</feature>